<feature type="transmembrane region" description="Helical" evidence="2">
    <location>
        <begin position="6"/>
        <end position="26"/>
    </location>
</feature>
<keyword evidence="2" id="KW-0812">Transmembrane</keyword>
<dbReference type="KEGG" id="gmw:113522371"/>
<feature type="transmembrane region" description="Helical" evidence="2">
    <location>
        <begin position="77"/>
        <end position="94"/>
    </location>
</feature>
<reference evidence="4" key="1">
    <citation type="submission" date="2025-08" db="UniProtKB">
        <authorList>
            <consortium name="RefSeq"/>
        </authorList>
    </citation>
    <scope>IDENTIFICATION</scope>
    <source>
        <tissue evidence="4">Whole larvae</tissue>
    </source>
</reference>
<dbReference type="GeneID" id="113522371"/>
<dbReference type="Proteomes" id="UP001652740">
    <property type="component" value="Unplaced"/>
</dbReference>
<evidence type="ECO:0000313" key="3">
    <source>
        <dbReference type="Proteomes" id="UP001652740"/>
    </source>
</evidence>
<feature type="coiled-coil region" evidence="1">
    <location>
        <begin position="209"/>
        <end position="278"/>
    </location>
</feature>
<dbReference type="AlphaFoldDB" id="A0A6J3C9B6"/>
<evidence type="ECO:0000313" key="4">
    <source>
        <dbReference type="RefSeq" id="XP_031768395.2"/>
    </source>
</evidence>
<protein>
    <submittedName>
        <fullName evidence="4">Uncharacterized protein LOC113522371</fullName>
    </submittedName>
</protein>
<name>A0A6J3C9B6_GALME</name>
<dbReference type="InParanoid" id="A0A6J3C9B6"/>
<gene>
    <name evidence="4" type="primary">LOC113522371</name>
</gene>
<accession>A0A6J3C9B6</accession>
<proteinExistence type="predicted"/>
<sequence>MYIAFKWLIGLCSVMWIMMCSVDIYLKKSKEIRKSDVSPKMFGFVFENTTMPVKQITRVHVEKFNVLNSNQKQNMAILHYMTFLAGAFIVFIYNKKKEIILCTKYIVAKINLYMSATNLKKSAIINGVAMIKFLFKIWVIVREVAYKFIKGIYTLKAKRNENQQKINIILLKKLKEIGEERKNLGQILIAAIHENKNIRLQYQLQSMAKNRLLRHIDDTQKKIKESRSRYVSFQHLYLVTHEENIFLKARVRKLSLEKEDAEKNLLRLIKEIYKTKNTELKTYCSRFIIRTNDNLLNSDVKAEIQKFLENPRRHTTTVNSNRQFSLQSPCKINDTKTLSSCSHSNITENMLQEIDNLIPLVSDAPRLKGLPGEYIWTVKDKDGIIEKLYEYDYESDFDNGDIIRRIRQYSVYFDKDCLLDCINSRSVICGATDTGIQSAYATVNYPIASKRFLTGSEIFKKFLQDTNNIVPSSNIPKPPLLFV</sequence>
<evidence type="ECO:0000256" key="2">
    <source>
        <dbReference type="SAM" id="Phobius"/>
    </source>
</evidence>
<dbReference type="RefSeq" id="XP_031768395.2">
    <property type="nucleotide sequence ID" value="XM_031912535.2"/>
</dbReference>
<keyword evidence="2" id="KW-1133">Transmembrane helix</keyword>
<organism evidence="3 4">
    <name type="scientific">Galleria mellonella</name>
    <name type="common">Greater wax moth</name>
    <dbReference type="NCBI Taxonomy" id="7137"/>
    <lineage>
        <taxon>Eukaryota</taxon>
        <taxon>Metazoa</taxon>
        <taxon>Ecdysozoa</taxon>
        <taxon>Arthropoda</taxon>
        <taxon>Hexapoda</taxon>
        <taxon>Insecta</taxon>
        <taxon>Pterygota</taxon>
        <taxon>Neoptera</taxon>
        <taxon>Endopterygota</taxon>
        <taxon>Lepidoptera</taxon>
        <taxon>Glossata</taxon>
        <taxon>Ditrysia</taxon>
        <taxon>Pyraloidea</taxon>
        <taxon>Pyralidae</taxon>
        <taxon>Galleriinae</taxon>
        <taxon>Galleria</taxon>
    </lineage>
</organism>
<keyword evidence="2" id="KW-0472">Membrane</keyword>
<evidence type="ECO:0000256" key="1">
    <source>
        <dbReference type="SAM" id="Coils"/>
    </source>
</evidence>
<keyword evidence="3" id="KW-1185">Reference proteome</keyword>
<keyword evidence="1" id="KW-0175">Coiled coil</keyword>